<feature type="compositionally biased region" description="Gly residues" evidence="3">
    <location>
        <begin position="1389"/>
        <end position="1400"/>
    </location>
</feature>
<keyword evidence="5" id="KW-1185">Reference proteome</keyword>
<feature type="compositionally biased region" description="Polar residues" evidence="3">
    <location>
        <begin position="1192"/>
        <end position="1208"/>
    </location>
</feature>
<dbReference type="PROSITE" id="PS51450">
    <property type="entry name" value="LRR"/>
    <property type="match status" value="2"/>
</dbReference>
<evidence type="ECO:0000256" key="2">
    <source>
        <dbReference type="ARBA" id="ARBA00022737"/>
    </source>
</evidence>
<feature type="compositionally biased region" description="Polar residues" evidence="3">
    <location>
        <begin position="977"/>
        <end position="993"/>
    </location>
</feature>
<feature type="region of interest" description="Disordered" evidence="3">
    <location>
        <begin position="292"/>
        <end position="314"/>
    </location>
</feature>
<feature type="compositionally biased region" description="Polar residues" evidence="3">
    <location>
        <begin position="124"/>
        <end position="154"/>
    </location>
</feature>
<feature type="compositionally biased region" description="Polar residues" evidence="3">
    <location>
        <begin position="784"/>
        <end position="800"/>
    </location>
</feature>
<feature type="region of interest" description="Disordered" evidence="3">
    <location>
        <begin position="1924"/>
        <end position="2047"/>
    </location>
</feature>
<dbReference type="SMART" id="SM00369">
    <property type="entry name" value="LRR_TYP"/>
    <property type="match status" value="2"/>
</dbReference>
<feature type="compositionally biased region" description="Basic residues" evidence="3">
    <location>
        <begin position="1638"/>
        <end position="1656"/>
    </location>
</feature>
<organism evidence="4 5">
    <name type="scientific">Mycoemilia scoparia</name>
    <dbReference type="NCBI Taxonomy" id="417184"/>
    <lineage>
        <taxon>Eukaryota</taxon>
        <taxon>Fungi</taxon>
        <taxon>Fungi incertae sedis</taxon>
        <taxon>Zoopagomycota</taxon>
        <taxon>Kickxellomycotina</taxon>
        <taxon>Kickxellomycetes</taxon>
        <taxon>Kickxellales</taxon>
        <taxon>Kickxellaceae</taxon>
        <taxon>Mycoemilia</taxon>
    </lineage>
</organism>
<feature type="compositionally biased region" description="Pro residues" evidence="3">
    <location>
        <begin position="1132"/>
        <end position="1141"/>
    </location>
</feature>
<accession>A0A9W8DR23</accession>
<dbReference type="PANTHER" id="PTHR15454">
    <property type="entry name" value="NISCHARIN RELATED"/>
    <property type="match status" value="1"/>
</dbReference>
<evidence type="ECO:0000256" key="1">
    <source>
        <dbReference type="ARBA" id="ARBA00022614"/>
    </source>
</evidence>
<protein>
    <submittedName>
        <fullName evidence="4">Uncharacterized protein</fullName>
    </submittedName>
</protein>
<sequence>MELLISTICKELGITKDQFGQIEKLVQDLHSEIVKNRSRLVKEPILGQFDFVDPTQQQQQFKDGLDFNNDGGNSHQVNDRNDTESTSTNITTTSNNRSSSSSRNNSNRSSGGGESGIVFGSDIGSGSMSPPHTNVESSQNHQPPTASNRSMKAKTNSYIRLRRSFEKMIGSDSNSRHTSSSGSSNPGMGWRSRGDATDGHNGMGKYITPLPIAQIDSLTSLSPTTNGSLSARFGQGENDNNNCSRMPRSALASTWSTVNTPTSTDSASHVVEHQKEINGGGLHETGPEITRTLSSSSVHPMSEETTANTCRRASTERERLNSLRHKHESSSDSGKLYWILQQQLEQEAKKHAEEVKSSASSGLLKRSASKRATQLEALRRLYDKCWHLLTLLFVDIVAVKLVGDYHYRDQHGARKERNADVEGIIKIPGNFDDDGDAGGSFDGLKANKGTSNDSGESSSEYGNMELVKLAVLAWFPKLKYLDIQMIPTTSLIGWSLMPYMDIEVLLYLNPYQQDVVESVLFYQKQDMEIFNLPLSDAVKANLGLQASIPVAAMGSINSPLGSGGGGGYAVWNCLEFLDLSGQSLPNFNSLIRQLATLLPFLRRLSLSSCGLTRIPDALSILKLEWLDLSHNSLTECHGLDARMVNLTHLDLRENEISRLHPLCRLQSLLWLDVSNNMLNTWQNVAVLRVLPNLCYLWASENPFVLNFGSDYMANLYRVFWSQDKEGFYLNGEQPSVEMQEQIQMSVVPPLPELSPRFQPVAIRNLAETIMSHSDSDFDTDSLGVGTNTDVNSSSARNSLSVYDPRRRSRASSSGFSFVAGRGGRGNSNSFSIANVAGAATDAYMEKEERDLVSFTSPVPTTTSFIISLGDVSDRLPNGEYGGPSVVHLSGESLISPRTSIQDSQRNLDHSVWTEALSPSILVSNYGDETQLQGRRSISSQGKRYSIRDPEAEVNGFDHSNYSQIGSLYQRLARRQNNQPTSLPTSHCNNNNVSKPKISNRITISGRAIHNINSRQEKNATVNPSYGSSNSLVRRRTVSTAAYKDESVNVLRKFRKTTSRATTSFGCDDDGGGAVSRAERRALAERDQYYYNRFPQEDEYISSSSTTTSSSSDEEKDERHNREIELGARTAPPNMPLPPAPYQPSHDHDGGEELRQNGGERNIPESYKQTMQHMYDYLNGMNPADSVEDIVIPNNNMGRDSSKQYQQDQSEGDVGEESQDSSLYYTPAVAYIPNRNSRASSPGEDDVFENQLASSSSKTFVLGDDDRELASQDICFSPFTSQSLHNSRNGGGNNTSSGLVYEIDVHNGRHRSPPIHQRRELQSQQQQQQQQQQMLLPDSGAERSYNYPYISPNNAGLLSNFAKSTESSLNRAYGTISTPNAITDSDDSSSGGGFLNLGRGGSKNPQYIRAPNSLGLLPNKQQKTPSPPLLVSVGPKRSRDSNYMMKLRGSVNDQYIIDHILSQTESNSSNNGSSNGSSKGERSSTTPNIVKNTESWMLDYISGQPEEMSKILAISMGAGIAVVDNNRAKRIGSNQRTLSIQSNNNTTTNTTANSVRSSNILGYTRGKLTTPLEKPRIIYSQVQNSPLRNQVFTDHDENDSTDHDDGDDSGIKIKEDGLLPRFVEAGGGRNPVDNSNSKTRSRPRKGVPPKKDRRKGRIYQYETPDISEKQQRGEINYRDISMNDKTLLRQRQQMTLPRRPISEYHDFDDMMQNTQEGQQQQQHQNGDDGDNQEPQCIGRQSTTFVNEVAGLGSTGEYKPLDQINHQQQPGCFLKTRIRKSSSYQRLRELVRTIYCCRSSKDVTTAEAEGSIDGGGGDSTGSTACSITMHPSKSEERLDSAQDITPPWSQQPQLLTPPFVPRQLRSSEPNNYLHSRKDTTQMRPMLESYSSSIHKPMSIDWIEYNEWENLGPGIVQIYSPDYYNNSENDNNNFDNQNSNDGGGRAVIQKRKDRPRKSPETAIKGSFSPNFDLMNGFGGGSGNPSNNVSSGDAGSMVYDKPIRLNSRKSQRPGLQGIVSDSSSFSSDSTSLPNPQYHEKVSMHPNNQFIK</sequence>
<dbReference type="InterPro" id="IPR001611">
    <property type="entry name" value="Leu-rich_rpt"/>
</dbReference>
<feature type="region of interest" description="Disordered" evidence="3">
    <location>
        <begin position="777"/>
        <end position="805"/>
    </location>
</feature>
<keyword evidence="1" id="KW-0433">Leucine-rich repeat</keyword>
<dbReference type="InterPro" id="IPR032675">
    <property type="entry name" value="LRR_dom_sf"/>
</dbReference>
<gene>
    <name evidence="4" type="ORF">H4219_004616</name>
</gene>
<feature type="compositionally biased region" description="Polar residues" evidence="3">
    <location>
        <begin position="1862"/>
        <end position="1871"/>
    </location>
</feature>
<evidence type="ECO:0000256" key="3">
    <source>
        <dbReference type="SAM" id="MobiDB-lite"/>
    </source>
</evidence>
<feature type="compositionally biased region" description="Low complexity" evidence="3">
    <location>
        <begin position="84"/>
        <end position="109"/>
    </location>
</feature>
<feature type="region of interest" description="Disordered" evidence="3">
    <location>
        <begin position="1580"/>
        <end position="1674"/>
    </location>
</feature>
<name>A0A9W8DR23_9FUNG</name>
<feature type="compositionally biased region" description="Polar residues" evidence="3">
    <location>
        <begin position="1580"/>
        <end position="1591"/>
    </location>
</feature>
<dbReference type="GO" id="GO:0005737">
    <property type="term" value="C:cytoplasm"/>
    <property type="evidence" value="ECO:0007669"/>
    <property type="project" value="TreeGrafter"/>
</dbReference>
<feature type="region of interest" description="Disordered" evidence="3">
    <location>
        <begin position="1093"/>
        <end position="1161"/>
    </location>
</feature>
<feature type="compositionally biased region" description="Low complexity" evidence="3">
    <location>
        <begin position="1713"/>
        <end position="1723"/>
    </location>
</feature>
<feature type="compositionally biased region" description="Low complexity" evidence="3">
    <location>
        <begin position="1101"/>
        <end position="1110"/>
    </location>
</feature>
<reference evidence="4" key="1">
    <citation type="submission" date="2022-07" db="EMBL/GenBank/DDBJ databases">
        <title>Phylogenomic reconstructions and comparative analyses of Kickxellomycotina fungi.</title>
        <authorList>
            <person name="Reynolds N.K."/>
            <person name="Stajich J.E."/>
            <person name="Barry K."/>
            <person name="Grigoriev I.V."/>
            <person name="Crous P."/>
            <person name="Smith M.E."/>
        </authorList>
    </citation>
    <scope>NUCLEOTIDE SEQUENCE</scope>
    <source>
        <strain evidence="4">NBRC 100468</strain>
    </source>
</reference>
<feature type="region of interest" description="Disordered" evidence="3">
    <location>
        <begin position="977"/>
        <end position="996"/>
    </location>
</feature>
<feature type="region of interest" description="Disordered" evidence="3">
    <location>
        <begin position="63"/>
        <end position="154"/>
    </location>
</feature>
<feature type="compositionally biased region" description="Basic and acidic residues" evidence="3">
    <location>
        <begin position="1592"/>
        <end position="1617"/>
    </location>
</feature>
<proteinExistence type="predicted"/>
<dbReference type="Proteomes" id="UP001150538">
    <property type="component" value="Unassembled WGS sequence"/>
</dbReference>
<feature type="region of interest" description="Disordered" evidence="3">
    <location>
        <begin position="1279"/>
        <end position="1298"/>
    </location>
</feature>
<dbReference type="OrthoDB" id="676979at2759"/>
<feature type="compositionally biased region" description="Basic and acidic residues" evidence="3">
    <location>
        <begin position="1144"/>
        <end position="1154"/>
    </location>
</feature>
<feature type="region of interest" description="Disordered" evidence="3">
    <location>
        <begin position="1713"/>
        <end position="1735"/>
    </location>
</feature>
<feature type="region of interest" description="Disordered" evidence="3">
    <location>
        <begin position="1375"/>
        <end position="1440"/>
    </location>
</feature>
<feature type="region of interest" description="Disordered" evidence="3">
    <location>
        <begin position="1803"/>
        <end position="1873"/>
    </location>
</feature>
<feature type="region of interest" description="Disordered" evidence="3">
    <location>
        <begin position="1461"/>
        <end position="1489"/>
    </location>
</feature>
<feature type="compositionally biased region" description="Low complexity" evidence="3">
    <location>
        <begin position="2016"/>
        <end position="2027"/>
    </location>
</feature>
<feature type="compositionally biased region" description="Basic and acidic residues" evidence="3">
    <location>
        <begin position="1116"/>
        <end position="1125"/>
    </location>
</feature>
<dbReference type="EMBL" id="JANBPU010000178">
    <property type="protein sequence ID" value="KAJ1914828.1"/>
    <property type="molecule type" value="Genomic_DNA"/>
</dbReference>
<feature type="compositionally biased region" description="Low complexity" evidence="3">
    <location>
        <begin position="1465"/>
        <end position="1477"/>
    </location>
</feature>
<dbReference type="InterPro" id="IPR003591">
    <property type="entry name" value="Leu-rich_rpt_typical-subtyp"/>
</dbReference>
<feature type="compositionally biased region" description="Low complexity" evidence="3">
    <location>
        <begin position="1924"/>
        <end position="1937"/>
    </location>
</feature>
<feature type="compositionally biased region" description="Polar residues" evidence="3">
    <location>
        <begin position="292"/>
        <end position="312"/>
    </location>
</feature>
<evidence type="ECO:0000313" key="5">
    <source>
        <dbReference type="Proteomes" id="UP001150538"/>
    </source>
</evidence>
<dbReference type="SUPFAM" id="SSF52075">
    <property type="entry name" value="Outer arm dynein light chain 1"/>
    <property type="match status" value="1"/>
</dbReference>
<feature type="compositionally biased region" description="Low complexity" evidence="3">
    <location>
        <begin position="1321"/>
        <end position="1332"/>
    </location>
</feature>
<feature type="region of interest" description="Disordered" evidence="3">
    <location>
        <begin position="1185"/>
        <end position="1220"/>
    </location>
</feature>
<feature type="region of interest" description="Disordered" evidence="3">
    <location>
        <begin position="1307"/>
        <end position="1335"/>
    </location>
</feature>
<comment type="caution">
    <text evidence="4">The sequence shown here is derived from an EMBL/GenBank/DDBJ whole genome shotgun (WGS) entry which is preliminary data.</text>
</comment>
<feature type="compositionally biased region" description="Acidic residues" evidence="3">
    <location>
        <begin position="1209"/>
        <end position="1218"/>
    </location>
</feature>
<dbReference type="Gene3D" id="3.80.10.10">
    <property type="entry name" value="Ribonuclease Inhibitor"/>
    <property type="match status" value="1"/>
</dbReference>
<feature type="region of interest" description="Disordered" evidence="3">
    <location>
        <begin position="168"/>
        <end position="203"/>
    </location>
</feature>
<keyword evidence="2" id="KW-0677">Repeat</keyword>
<evidence type="ECO:0000313" key="4">
    <source>
        <dbReference type="EMBL" id="KAJ1914828.1"/>
    </source>
</evidence>
<feature type="compositionally biased region" description="Low complexity" evidence="3">
    <location>
        <begin position="171"/>
        <end position="184"/>
    </location>
</feature>
<feature type="compositionally biased region" description="Basic and acidic residues" evidence="3">
    <location>
        <begin position="1665"/>
        <end position="1674"/>
    </location>
</feature>